<sequence length="157" mass="17329">MYEFEDYFFNLIASSSSALQYFDNSCTLHLELLAIELQMIVGLSLLPLLLLLGLLGGLFVLGFLELLFPFAEVFGLPSLCFSPALIVSFTPFAVLGSVLLIGGSNDFKVENAFLLVGDGGFQISESALTIYAEQVMIEFLILEIVRIKFLNDHFSDI</sequence>
<feature type="transmembrane region" description="Helical" evidence="1">
    <location>
        <begin position="40"/>
        <end position="64"/>
    </location>
</feature>
<reference evidence="2" key="1">
    <citation type="submission" date="2023-06" db="EMBL/GenBank/DDBJ databases">
        <authorList>
            <person name="Kurt Z."/>
        </authorList>
    </citation>
    <scope>NUCLEOTIDE SEQUENCE</scope>
</reference>
<name>A0AA86R4R8_9EUKA</name>
<gene>
    <name evidence="3" type="ORF">HINF_LOCUS45163</name>
    <name evidence="2" type="ORF">HINF_LOCUS56488</name>
</gene>
<dbReference type="EMBL" id="CAXDID020000195">
    <property type="protein sequence ID" value="CAL6053084.1"/>
    <property type="molecule type" value="Genomic_DNA"/>
</dbReference>
<dbReference type="AlphaFoldDB" id="A0AA86R4R8"/>
<keyword evidence="1" id="KW-1133">Transmembrane helix</keyword>
<keyword evidence="4" id="KW-1185">Reference proteome</keyword>
<dbReference type="Proteomes" id="UP001642409">
    <property type="component" value="Unassembled WGS sequence"/>
</dbReference>
<keyword evidence="1" id="KW-0812">Transmembrane</keyword>
<protein>
    <submittedName>
        <fullName evidence="3">Hypothetical_protein</fullName>
    </submittedName>
</protein>
<feature type="transmembrane region" description="Helical" evidence="1">
    <location>
        <begin position="76"/>
        <end position="101"/>
    </location>
</feature>
<evidence type="ECO:0000313" key="3">
    <source>
        <dbReference type="EMBL" id="CAL6053084.1"/>
    </source>
</evidence>
<accession>A0AA86R4R8</accession>
<organism evidence="2">
    <name type="scientific">Hexamita inflata</name>
    <dbReference type="NCBI Taxonomy" id="28002"/>
    <lineage>
        <taxon>Eukaryota</taxon>
        <taxon>Metamonada</taxon>
        <taxon>Diplomonadida</taxon>
        <taxon>Hexamitidae</taxon>
        <taxon>Hexamitinae</taxon>
        <taxon>Hexamita</taxon>
    </lineage>
</organism>
<keyword evidence="1" id="KW-0472">Membrane</keyword>
<evidence type="ECO:0000313" key="4">
    <source>
        <dbReference type="Proteomes" id="UP001642409"/>
    </source>
</evidence>
<proteinExistence type="predicted"/>
<evidence type="ECO:0000313" key="2">
    <source>
        <dbReference type="EMBL" id="CAI9968843.1"/>
    </source>
</evidence>
<reference evidence="3 4" key="2">
    <citation type="submission" date="2024-07" db="EMBL/GenBank/DDBJ databases">
        <authorList>
            <person name="Akdeniz Z."/>
        </authorList>
    </citation>
    <scope>NUCLEOTIDE SEQUENCE [LARGE SCALE GENOMIC DNA]</scope>
</reference>
<dbReference type="EMBL" id="CATOUU010001050">
    <property type="protein sequence ID" value="CAI9968843.1"/>
    <property type="molecule type" value="Genomic_DNA"/>
</dbReference>
<comment type="caution">
    <text evidence="2">The sequence shown here is derived from an EMBL/GenBank/DDBJ whole genome shotgun (WGS) entry which is preliminary data.</text>
</comment>
<evidence type="ECO:0000256" key="1">
    <source>
        <dbReference type="SAM" id="Phobius"/>
    </source>
</evidence>